<protein>
    <recommendedName>
        <fullName evidence="5">Orn/DAP/Arg decarboxylase 2 N-terminal domain-containing protein</fullName>
    </recommendedName>
</protein>
<keyword evidence="7" id="KW-1185">Reference proteome</keyword>
<dbReference type="PANTHER" id="PTHR11482:SF6">
    <property type="entry name" value="ORNITHINE DECARBOXYLASE 1-RELATED"/>
    <property type="match status" value="1"/>
</dbReference>
<keyword evidence="4" id="KW-0456">Lyase</keyword>
<dbReference type="PRINTS" id="PR01182">
    <property type="entry name" value="ORNDCRBXLASE"/>
</dbReference>
<feature type="domain" description="Orn/DAP/Arg decarboxylase 2 N-terminal" evidence="5">
    <location>
        <begin position="43"/>
        <end position="267"/>
    </location>
</feature>
<dbReference type="InterPro" id="IPR009006">
    <property type="entry name" value="Ala_racemase/Decarboxylase_C"/>
</dbReference>
<evidence type="ECO:0000256" key="2">
    <source>
        <dbReference type="ARBA" id="ARBA00008872"/>
    </source>
</evidence>
<comment type="cofactor">
    <cofactor evidence="1">
        <name>pyridoxal 5'-phosphate</name>
        <dbReference type="ChEBI" id="CHEBI:597326"/>
    </cofactor>
</comment>
<organism evidence="6 7">
    <name type="scientific">Aedes aegypti</name>
    <name type="common">Yellowfever mosquito</name>
    <name type="synonym">Culex aegypti</name>
    <dbReference type="NCBI Taxonomy" id="7159"/>
    <lineage>
        <taxon>Eukaryota</taxon>
        <taxon>Metazoa</taxon>
        <taxon>Ecdysozoa</taxon>
        <taxon>Arthropoda</taxon>
        <taxon>Hexapoda</taxon>
        <taxon>Insecta</taxon>
        <taxon>Pterygota</taxon>
        <taxon>Neoptera</taxon>
        <taxon>Endopterygota</taxon>
        <taxon>Diptera</taxon>
        <taxon>Nematocera</taxon>
        <taxon>Culicoidea</taxon>
        <taxon>Culicidae</taxon>
        <taxon>Culicinae</taxon>
        <taxon>Aedini</taxon>
        <taxon>Aedes</taxon>
        <taxon>Stegomyia</taxon>
    </lineage>
</organism>
<evidence type="ECO:0000256" key="1">
    <source>
        <dbReference type="ARBA" id="ARBA00001933"/>
    </source>
</evidence>
<dbReference type="OrthoDB" id="7758822at2759"/>
<keyword evidence="3" id="KW-0663">Pyridoxal phosphate</keyword>
<proteinExistence type="inferred from homology"/>
<dbReference type="VEuPathDB" id="VectorBase:AAEL005694"/>
<dbReference type="InterPro" id="IPR002433">
    <property type="entry name" value="Orn_de-COase"/>
</dbReference>
<dbReference type="GO" id="GO:0033387">
    <property type="term" value="P:putrescine biosynthetic process from arginine, via ornithine"/>
    <property type="evidence" value="ECO:0007669"/>
    <property type="project" value="TreeGrafter"/>
</dbReference>
<evidence type="ECO:0000256" key="4">
    <source>
        <dbReference type="ARBA" id="ARBA00023239"/>
    </source>
</evidence>
<sequence>MDLLTVLKCRLEIIDDSITTKQLIDELVSFGPLEAPVHLTELDNVVKRHYQWVRHLSAVHPFYTVRTNNDLRILGTTVLLDCGYVCSSKIEVMQVLELGVDPEWILLKSAADSDDLLKFAQRKRLLLSFSTERELRNIHHVYSEAELLICFGYELDPDAEHQSQIETHDLLNLAKELEMDVIGWSYEPSSVHLDHTTLHDAIRKGREITDFAMIVGFNFNFINIGNGLSIHKDHDISQYAAQVNRSLQDFFPDRGNFTIVAESGPFHCAAAVTAISTINGKRVFWHPEFPSQIERVSYYLNHDFGDESSRFEPIIWKSPKDCGTVCRSSVYASSNECLIDNLALPEVNEMDCMVFENQGASTSDLAEMPVLPITLAFVRKSMWNFLKALSTSDNPRRFILTSQYLSKEARIERLRYD</sequence>
<evidence type="ECO:0000259" key="5">
    <source>
        <dbReference type="Pfam" id="PF02784"/>
    </source>
</evidence>
<comment type="similarity">
    <text evidence="2">Belongs to the Orn/Lys/Arg decarboxylase class-II family.</text>
</comment>
<reference evidence="6" key="2">
    <citation type="submission" date="2020-05" db="UniProtKB">
        <authorList>
            <consortium name="EnsemblMetazoa"/>
        </authorList>
    </citation>
    <scope>IDENTIFICATION</scope>
    <source>
        <strain evidence="6">LVP_AGWG</strain>
    </source>
</reference>
<gene>
    <name evidence="6" type="primary">5566925</name>
</gene>
<dbReference type="SUPFAM" id="SSF51419">
    <property type="entry name" value="PLP-binding barrel"/>
    <property type="match status" value="1"/>
</dbReference>
<dbReference type="AlphaFoldDB" id="A0A1S4FBL5"/>
<dbReference type="Pfam" id="PF02784">
    <property type="entry name" value="Orn_Arg_deC_N"/>
    <property type="match status" value="1"/>
</dbReference>
<dbReference type="GO" id="GO:0004586">
    <property type="term" value="F:ornithine decarboxylase activity"/>
    <property type="evidence" value="ECO:0007669"/>
    <property type="project" value="TreeGrafter"/>
</dbReference>
<evidence type="ECO:0000313" key="6">
    <source>
        <dbReference type="EnsemblMetazoa" id="AAEL005694-PA"/>
    </source>
</evidence>
<dbReference type="PANTHER" id="PTHR11482">
    <property type="entry name" value="ARGININE/DIAMINOPIMELATE/ORNITHINE DECARBOXYLASE"/>
    <property type="match status" value="1"/>
</dbReference>
<accession>A0A1S4FBL5</accession>
<evidence type="ECO:0000256" key="3">
    <source>
        <dbReference type="ARBA" id="ARBA00022898"/>
    </source>
</evidence>
<dbReference type="InterPro" id="IPR022644">
    <property type="entry name" value="De-COase2_N"/>
</dbReference>
<reference evidence="6 7" key="1">
    <citation type="submission" date="2017-06" db="EMBL/GenBank/DDBJ databases">
        <title>Aedes aegypti genome working group (AGWG) sequencing and assembly.</title>
        <authorList>
            <consortium name="Aedes aegypti Genome Working Group (AGWG)"/>
            <person name="Matthews B.J."/>
        </authorList>
    </citation>
    <scope>NUCLEOTIDE SEQUENCE [LARGE SCALE GENOMIC DNA]</scope>
    <source>
        <strain evidence="6 7">LVP_AGWG</strain>
    </source>
</reference>
<name>A0A1S4FBL5_AEDAE</name>
<dbReference type="Gene3D" id="2.40.37.10">
    <property type="entry name" value="Lyase, Ornithine Decarboxylase, Chain A, domain 1"/>
    <property type="match status" value="1"/>
</dbReference>
<dbReference type="InterPro" id="IPR029066">
    <property type="entry name" value="PLP-binding_barrel"/>
</dbReference>
<dbReference type="Gene3D" id="3.20.20.10">
    <property type="entry name" value="Alanine racemase"/>
    <property type="match status" value="1"/>
</dbReference>
<dbReference type="Proteomes" id="UP000008820">
    <property type="component" value="Chromosome 3"/>
</dbReference>
<dbReference type="InParanoid" id="A0A1S4FBL5"/>
<evidence type="ECO:0000313" key="7">
    <source>
        <dbReference type="Proteomes" id="UP000008820"/>
    </source>
</evidence>
<dbReference type="GO" id="GO:0005737">
    <property type="term" value="C:cytoplasm"/>
    <property type="evidence" value="ECO:0007669"/>
    <property type="project" value="TreeGrafter"/>
</dbReference>
<dbReference type="EnsemblMetazoa" id="AAEL005694-RA">
    <property type="protein sequence ID" value="AAEL005694-PA"/>
    <property type="gene ID" value="AAEL005694"/>
</dbReference>